<proteinExistence type="predicted"/>
<dbReference type="Proteomes" id="UP000184932">
    <property type="component" value="Unassembled WGS sequence"/>
</dbReference>
<keyword evidence="3" id="KW-1185">Reference proteome</keyword>
<protein>
    <submittedName>
        <fullName evidence="2">Uncharacterized protein</fullName>
    </submittedName>
</protein>
<organism evidence="2 3">
    <name type="scientific">Vannielia litorea</name>
    <dbReference type="NCBI Taxonomy" id="1217970"/>
    <lineage>
        <taxon>Bacteria</taxon>
        <taxon>Pseudomonadati</taxon>
        <taxon>Pseudomonadota</taxon>
        <taxon>Alphaproteobacteria</taxon>
        <taxon>Rhodobacterales</taxon>
        <taxon>Paracoccaceae</taxon>
        <taxon>Vannielia</taxon>
    </lineage>
</organism>
<dbReference type="RefSeq" id="WP_074254794.1">
    <property type="nucleotide sequence ID" value="NZ_FSRL01000001.1"/>
</dbReference>
<evidence type="ECO:0000313" key="3">
    <source>
        <dbReference type="Proteomes" id="UP000184932"/>
    </source>
</evidence>
<dbReference type="STRING" id="1217970.SAMN05444002_0629"/>
<feature type="signal peptide" evidence="1">
    <location>
        <begin position="1"/>
        <end position="17"/>
    </location>
</feature>
<dbReference type="EMBL" id="FSRL01000001">
    <property type="protein sequence ID" value="SIN81041.1"/>
    <property type="molecule type" value="Genomic_DNA"/>
</dbReference>
<gene>
    <name evidence="2" type="ORF">SAMN05444002_0629</name>
</gene>
<evidence type="ECO:0000313" key="2">
    <source>
        <dbReference type="EMBL" id="SIN81041.1"/>
    </source>
</evidence>
<name>A0A1N6EDL8_9RHOB</name>
<dbReference type="OrthoDB" id="9890560at2"/>
<dbReference type="AlphaFoldDB" id="A0A1N6EDL8"/>
<keyword evidence="1" id="KW-0732">Signal</keyword>
<evidence type="ECO:0000256" key="1">
    <source>
        <dbReference type="SAM" id="SignalP"/>
    </source>
</evidence>
<sequence length="132" mass="14214">MCALAGLLTLAATPALAAPYACTVAAFTTFDTDDTAFIAANHRKTYDLAISGDTITLAMHSPDFEPYTATYIVARREMLSTIAQRRDRESVDLLVLPPRPAERIAEDGGFTTTLTVAGSHYANSWLLACTAR</sequence>
<reference evidence="3" key="1">
    <citation type="submission" date="2016-11" db="EMBL/GenBank/DDBJ databases">
        <authorList>
            <person name="Varghese N."/>
            <person name="Submissions S."/>
        </authorList>
    </citation>
    <scope>NUCLEOTIDE SEQUENCE [LARGE SCALE GENOMIC DNA]</scope>
    <source>
        <strain evidence="3">DSM 29440</strain>
    </source>
</reference>
<accession>A0A1N6EDL8</accession>
<feature type="chain" id="PRO_5012590975" evidence="1">
    <location>
        <begin position="18"/>
        <end position="132"/>
    </location>
</feature>